<reference evidence="1 2" key="1">
    <citation type="submission" date="2020-08" db="EMBL/GenBank/DDBJ databases">
        <authorList>
            <person name="Liu C."/>
            <person name="Sun Q."/>
        </authorList>
    </citation>
    <scope>NUCLEOTIDE SEQUENCE [LARGE SCALE GENOMIC DNA]</scope>
    <source>
        <strain evidence="1 2">NSJ-38</strain>
    </source>
</reference>
<sequence length="264" mass="29545">MTLGDVLSKPPIDEYKQVEGFLLNKKGKIGQQEKLTNCNIALNYYCNNCDDIRTFCSVGNISCIFESKTLISIDGILSCNCGTTVRVWFLVESRNDITLAAPEIRILKRTEKFSDNVSLIDHGYGDFTEFLEKSKRAAREGFGAGSIVYLRKVFERIITQTAEAANPPIEIKKPNGKPKPFDQILNPVKEHCDIIPSEFAEDGYKLFGELSDVVHGDYDEEEALLKFDAFYRLVTGVLEKIKTNRELMAAIGTLGWHSGGEDGE</sequence>
<protein>
    <recommendedName>
        <fullName evidence="3">DUF4145 domain-containing protein</fullName>
    </recommendedName>
</protein>
<dbReference type="EMBL" id="CP060634">
    <property type="protein sequence ID" value="QNM06460.1"/>
    <property type="molecule type" value="Genomic_DNA"/>
</dbReference>
<accession>A0A7G9G6M8</accession>
<dbReference type="RefSeq" id="WP_249303919.1">
    <property type="nucleotide sequence ID" value="NZ_CP060634.1"/>
</dbReference>
<keyword evidence="2" id="KW-1185">Reference proteome</keyword>
<proteinExistence type="predicted"/>
<evidence type="ECO:0000313" key="1">
    <source>
        <dbReference type="EMBL" id="QNM06460.1"/>
    </source>
</evidence>
<gene>
    <name evidence="1" type="ORF">H9Q78_04830</name>
</gene>
<dbReference type="AlphaFoldDB" id="A0A7G9G6M8"/>
<organism evidence="1 2">
    <name type="scientific">Qiania dongpingensis</name>
    <dbReference type="NCBI Taxonomy" id="2763669"/>
    <lineage>
        <taxon>Bacteria</taxon>
        <taxon>Bacillati</taxon>
        <taxon>Bacillota</taxon>
        <taxon>Clostridia</taxon>
        <taxon>Lachnospirales</taxon>
        <taxon>Lachnospiraceae</taxon>
        <taxon>Qiania</taxon>
    </lineage>
</organism>
<evidence type="ECO:0008006" key="3">
    <source>
        <dbReference type="Google" id="ProtNLM"/>
    </source>
</evidence>
<dbReference type="Proteomes" id="UP000515823">
    <property type="component" value="Chromosome"/>
</dbReference>
<dbReference type="KEGG" id="qdo:H9Q78_04830"/>
<name>A0A7G9G6M8_9FIRM</name>
<evidence type="ECO:0000313" key="2">
    <source>
        <dbReference type="Proteomes" id="UP000515823"/>
    </source>
</evidence>